<evidence type="ECO:0000256" key="2">
    <source>
        <dbReference type="ARBA" id="ARBA00022679"/>
    </source>
</evidence>
<dbReference type="GO" id="GO:0004312">
    <property type="term" value="F:fatty acid synthase activity"/>
    <property type="evidence" value="ECO:0007669"/>
    <property type="project" value="TreeGrafter"/>
</dbReference>
<dbReference type="InterPro" id="IPR020841">
    <property type="entry name" value="PKS_Beta-ketoAc_synthase_dom"/>
</dbReference>
<dbReference type="InterPro" id="IPR016039">
    <property type="entry name" value="Thiolase-like"/>
</dbReference>
<evidence type="ECO:0000313" key="5">
    <source>
        <dbReference type="EMBL" id="RKT75115.1"/>
    </source>
</evidence>
<comment type="caution">
    <text evidence="5">The sequence shown here is derived from an EMBL/GenBank/DDBJ whole genome shotgun (WGS) entry which is preliminary data.</text>
</comment>
<dbReference type="InterPro" id="IPR014030">
    <property type="entry name" value="Ketoacyl_synth_N"/>
</dbReference>
<evidence type="ECO:0000259" key="4">
    <source>
        <dbReference type="PROSITE" id="PS52004"/>
    </source>
</evidence>
<evidence type="ECO:0000256" key="1">
    <source>
        <dbReference type="ARBA" id="ARBA00001957"/>
    </source>
</evidence>
<dbReference type="InterPro" id="IPR015083">
    <property type="entry name" value="NorB/c/GfsB-D-like_docking"/>
</dbReference>
<dbReference type="SMART" id="SM00825">
    <property type="entry name" value="PKS_KS"/>
    <property type="match status" value="1"/>
</dbReference>
<comment type="cofactor">
    <cofactor evidence="1">
        <name>pantetheine 4'-phosphate</name>
        <dbReference type="ChEBI" id="CHEBI:47942"/>
    </cofactor>
</comment>
<dbReference type="Gene3D" id="6.10.40.10">
    <property type="match status" value="1"/>
</dbReference>
<evidence type="ECO:0000256" key="3">
    <source>
        <dbReference type="ARBA" id="ARBA00023268"/>
    </source>
</evidence>
<dbReference type="PANTHER" id="PTHR43775:SF51">
    <property type="entry name" value="INACTIVE PHENOLPHTHIOCEROL SYNTHESIS POLYKETIDE SYNTHASE TYPE I PKS1-RELATED"/>
    <property type="match status" value="1"/>
</dbReference>
<dbReference type="InterPro" id="IPR036299">
    <property type="entry name" value="Polyketide_synth_docking_sf"/>
</dbReference>
<accession>A0A495XPI0</accession>
<dbReference type="Pfam" id="PF08990">
    <property type="entry name" value="Docking"/>
    <property type="match status" value="1"/>
</dbReference>
<feature type="non-terminal residue" evidence="5">
    <location>
        <position position="156"/>
    </location>
</feature>
<dbReference type="EMBL" id="RBXR01000001">
    <property type="protein sequence ID" value="RKT75115.1"/>
    <property type="molecule type" value="Genomic_DNA"/>
</dbReference>
<gene>
    <name evidence="5" type="ORF">DFJ66_8495</name>
</gene>
<dbReference type="SUPFAM" id="SSF101173">
    <property type="entry name" value="Docking domain B of the erythromycin polyketide synthase (DEBS)"/>
    <property type="match status" value="1"/>
</dbReference>
<reference evidence="5 6" key="1">
    <citation type="submission" date="2018-10" db="EMBL/GenBank/DDBJ databases">
        <title>Sequencing the genomes of 1000 actinobacteria strains.</title>
        <authorList>
            <person name="Klenk H.-P."/>
        </authorList>
    </citation>
    <scope>NUCLEOTIDE SEQUENCE [LARGE SCALE GENOMIC DNA]</scope>
    <source>
        <strain evidence="5 6">DSM 43911</strain>
    </source>
</reference>
<dbReference type="InterPro" id="IPR050091">
    <property type="entry name" value="PKS_NRPS_Biosynth_Enz"/>
</dbReference>
<dbReference type="SUPFAM" id="SSF53901">
    <property type="entry name" value="Thiolase-like"/>
    <property type="match status" value="1"/>
</dbReference>
<dbReference type="CDD" id="cd00833">
    <property type="entry name" value="PKS"/>
    <property type="match status" value="1"/>
</dbReference>
<protein>
    <submittedName>
        <fullName evidence="5">Erythronolide synthase docking protein</fullName>
    </submittedName>
</protein>
<dbReference type="AlphaFoldDB" id="A0A495XPI0"/>
<dbReference type="Gene3D" id="3.40.47.10">
    <property type="match status" value="1"/>
</dbReference>
<dbReference type="RefSeq" id="WP_211351501.1">
    <property type="nucleotide sequence ID" value="NZ_RBXR01000001.1"/>
</dbReference>
<keyword evidence="3" id="KW-0511">Multifunctional enzyme</keyword>
<dbReference type="GO" id="GO:0006633">
    <property type="term" value="P:fatty acid biosynthetic process"/>
    <property type="evidence" value="ECO:0007669"/>
    <property type="project" value="TreeGrafter"/>
</dbReference>
<keyword evidence="6" id="KW-1185">Reference proteome</keyword>
<proteinExistence type="predicted"/>
<evidence type="ECO:0000313" key="6">
    <source>
        <dbReference type="Proteomes" id="UP000272729"/>
    </source>
</evidence>
<sequence>MADEDKLRGYLKRATADLRVMSRRLAEVEEAAREPIAVIGIGCRYPGGVGSPDDLWRLVSDGVDATGEFPADRGWDVTHDPDGGPGTTYTTRGGFLDDGAGFDAAFFGISPREALAMDPQQRVLLETAWETFEHAGIDPTSLRGTRTAVFTGVWSS</sequence>
<dbReference type="PANTHER" id="PTHR43775">
    <property type="entry name" value="FATTY ACID SYNTHASE"/>
    <property type="match status" value="1"/>
</dbReference>
<organism evidence="5 6">
    <name type="scientific">Saccharothrix variisporea</name>
    <dbReference type="NCBI Taxonomy" id="543527"/>
    <lineage>
        <taxon>Bacteria</taxon>
        <taxon>Bacillati</taxon>
        <taxon>Actinomycetota</taxon>
        <taxon>Actinomycetes</taxon>
        <taxon>Pseudonocardiales</taxon>
        <taxon>Pseudonocardiaceae</taxon>
        <taxon>Saccharothrix</taxon>
    </lineage>
</organism>
<name>A0A495XPI0_9PSEU</name>
<dbReference type="Proteomes" id="UP000272729">
    <property type="component" value="Unassembled WGS sequence"/>
</dbReference>
<keyword evidence="2" id="KW-0808">Transferase</keyword>
<dbReference type="PROSITE" id="PS52004">
    <property type="entry name" value="KS3_2"/>
    <property type="match status" value="1"/>
</dbReference>
<feature type="domain" description="Ketosynthase family 3 (KS3)" evidence="4">
    <location>
        <begin position="33"/>
        <end position="156"/>
    </location>
</feature>
<dbReference type="Pfam" id="PF00109">
    <property type="entry name" value="ketoacyl-synt"/>
    <property type="match status" value="1"/>
</dbReference>